<keyword evidence="2" id="KW-1185">Reference proteome</keyword>
<dbReference type="Proteomes" id="UP000500826">
    <property type="component" value="Chromosome"/>
</dbReference>
<sequence>MRQALKAAVASRGYVDFSRRTGNSAYFEDAPEYREWLNAEFTRWGNVIRTAKIKRE</sequence>
<evidence type="ECO:0000313" key="2">
    <source>
        <dbReference type="Proteomes" id="UP000500826"/>
    </source>
</evidence>
<gene>
    <name evidence="1" type="ORF">HK414_22275</name>
</gene>
<name>A0ABX6P7T2_9BURK</name>
<accession>A0ABX6P7T2</accession>
<organism evidence="1 2">
    <name type="scientific">Ramlibacter terrae</name>
    <dbReference type="NCBI Taxonomy" id="2732511"/>
    <lineage>
        <taxon>Bacteria</taxon>
        <taxon>Pseudomonadati</taxon>
        <taxon>Pseudomonadota</taxon>
        <taxon>Betaproteobacteria</taxon>
        <taxon>Burkholderiales</taxon>
        <taxon>Comamonadaceae</taxon>
        <taxon>Ramlibacter</taxon>
    </lineage>
</organism>
<reference evidence="1 2" key="1">
    <citation type="submission" date="2020-05" db="EMBL/GenBank/DDBJ databases">
        <title>Ramlibacter rhizophilus sp. nov., isolated from rhizosphere soil of national flower Mugunghwa from South Korea.</title>
        <authorList>
            <person name="Zheng-Fei Y."/>
            <person name="Huan T."/>
        </authorList>
    </citation>
    <scope>NUCLEOTIDE SEQUENCE [LARGE SCALE GENOMIC DNA]</scope>
    <source>
        <strain evidence="1 2">H242</strain>
    </source>
</reference>
<reference evidence="1 2" key="2">
    <citation type="submission" date="2020-05" db="EMBL/GenBank/DDBJ databases">
        <authorList>
            <person name="Khan S.A."/>
            <person name="Jeon C.O."/>
            <person name="Chun B.H."/>
        </authorList>
    </citation>
    <scope>NUCLEOTIDE SEQUENCE [LARGE SCALE GENOMIC DNA]</scope>
    <source>
        <strain evidence="1 2">H242</strain>
    </source>
</reference>
<evidence type="ECO:0000313" key="1">
    <source>
        <dbReference type="EMBL" id="QJW85176.1"/>
    </source>
</evidence>
<protein>
    <submittedName>
        <fullName evidence="1">Uncharacterized protein</fullName>
    </submittedName>
</protein>
<dbReference type="EMBL" id="CP053418">
    <property type="protein sequence ID" value="QJW85176.1"/>
    <property type="molecule type" value="Genomic_DNA"/>
</dbReference>
<proteinExistence type="predicted"/>